<dbReference type="Gene3D" id="3.90.226.10">
    <property type="entry name" value="2-enoyl-CoA Hydratase, Chain A, domain 1"/>
    <property type="match status" value="1"/>
</dbReference>
<dbReference type="InterPro" id="IPR001753">
    <property type="entry name" value="Enoyl-CoA_hydra/iso"/>
</dbReference>
<dbReference type="CDD" id="cd06558">
    <property type="entry name" value="crotonase-like"/>
    <property type="match status" value="1"/>
</dbReference>
<organism evidence="2 3">
    <name type="scientific">Jeotgalibacillus campisalis</name>
    <dbReference type="NCBI Taxonomy" id="220754"/>
    <lineage>
        <taxon>Bacteria</taxon>
        <taxon>Bacillati</taxon>
        <taxon>Bacillota</taxon>
        <taxon>Bacilli</taxon>
        <taxon>Bacillales</taxon>
        <taxon>Caryophanaceae</taxon>
        <taxon>Jeotgalibacillus</taxon>
    </lineage>
</organism>
<dbReference type="Proteomes" id="UP000031972">
    <property type="component" value="Unassembled WGS sequence"/>
</dbReference>
<accession>A0A0C2VT49</accession>
<dbReference type="PANTHER" id="PTHR11941:SF27">
    <property type="entry name" value="ETHYLMALONYL-COA DECARBOXYLASE"/>
    <property type="match status" value="1"/>
</dbReference>
<dbReference type="AlphaFoldDB" id="A0A0C2VT49"/>
<dbReference type="GO" id="GO:0006635">
    <property type="term" value="P:fatty acid beta-oxidation"/>
    <property type="evidence" value="ECO:0007669"/>
    <property type="project" value="TreeGrafter"/>
</dbReference>
<sequence length="258" mass="28689">MVYKIEKRESVLIFTINRPDKKNAINYEVMDGLSKAIEQSTADDAIKALVITGSGSDAFCSGGDLQAFHALKTAEEAHSMLSKMGEILYELSTLSKITVALLNGTAVGGGCEIAAACDFRIAYPKIKMGFVQANLSITTGWGGGTLLYERIQPADALHILTAADFYSAEELFEKRFIDFIVQERTLEEAMNLLQPILLKNVHVLSAYKKMMTEKWKKGDLHERMKMEIQACSVLWGKESHHEAVERFLNSSSRKNTKS</sequence>
<protein>
    <submittedName>
        <fullName evidence="2">Enoyl-CoA hydratase</fullName>
    </submittedName>
</protein>
<dbReference type="RefSeq" id="WP_041057278.1">
    <property type="nucleotide sequence ID" value="NZ_JXRR01000014.1"/>
</dbReference>
<dbReference type="SUPFAM" id="SSF52096">
    <property type="entry name" value="ClpP/crotonase"/>
    <property type="match status" value="1"/>
</dbReference>
<reference evidence="2 3" key="1">
    <citation type="submission" date="2015-01" db="EMBL/GenBank/DDBJ databases">
        <title>Jeotgalibacillus campisalis genome sequencing.</title>
        <authorList>
            <person name="Goh K.M."/>
            <person name="Chan K.-G."/>
            <person name="Yaakop A.S."/>
            <person name="Ee R."/>
            <person name="Gan H.M."/>
            <person name="Chan C.S."/>
        </authorList>
    </citation>
    <scope>NUCLEOTIDE SEQUENCE [LARGE SCALE GENOMIC DNA]</scope>
    <source>
        <strain evidence="2 3">SF-57</strain>
    </source>
</reference>
<evidence type="ECO:0000313" key="2">
    <source>
        <dbReference type="EMBL" id="KIL47611.1"/>
    </source>
</evidence>
<keyword evidence="1" id="KW-0456">Lyase</keyword>
<dbReference type="GO" id="GO:0016829">
    <property type="term" value="F:lyase activity"/>
    <property type="evidence" value="ECO:0007669"/>
    <property type="project" value="UniProtKB-KW"/>
</dbReference>
<keyword evidence="3" id="KW-1185">Reference proteome</keyword>
<dbReference type="EMBL" id="JXRR01000014">
    <property type="protein sequence ID" value="KIL47611.1"/>
    <property type="molecule type" value="Genomic_DNA"/>
</dbReference>
<evidence type="ECO:0000256" key="1">
    <source>
        <dbReference type="ARBA" id="ARBA00023239"/>
    </source>
</evidence>
<dbReference type="PATRIC" id="fig|220754.4.peg.1798"/>
<comment type="caution">
    <text evidence="2">The sequence shown here is derived from an EMBL/GenBank/DDBJ whole genome shotgun (WGS) entry which is preliminary data.</text>
</comment>
<name>A0A0C2VT49_9BACL</name>
<proteinExistence type="predicted"/>
<dbReference type="PANTHER" id="PTHR11941">
    <property type="entry name" value="ENOYL-COA HYDRATASE-RELATED"/>
    <property type="match status" value="1"/>
</dbReference>
<gene>
    <name evidence="2" type="ORF">KR50_17780</name>
</gene>
<dbReference type="OrthoDB" id="9775794at2"/>
<evidence type="ECO:0000313" key="3">
    <source>
        <dbReference type="Proteomes" id="UP000031972"/>
    </source>
</evidence>
<dbReference type="InterPro" id="IPR029045">
    <property type="entry name" value="ClpP/crotonase-like_dom_sf"/>
</dbReference>
<dbReference type="Pfam" id="PF00378">
    <property type="entry name" value="ECH_1"/>
    <property type="match status" value="1"/>
</dbReference>
<dbReference type="GO" id="GO:0005829">
    <property type="term" value="C:cytosol"/>
    <property type="evidence" value="ECO:0007669"/>
    <property type="project" value="TreeGrafter"/>
</dbReference>